<dbReference type="EMBL" id="CHKL01000520">
    <property type="protein sequence ID" value="COW92538.1"/>
    <property type="molecule type" value="Genomic_DNA"/>
</dbReference>
<evidence type="ECO:0000256" key="4">
    <source>
        <dbReference type="ARBA" id="ARBA00022525"/>
    </source>
</evidence>
<accession>A0A0U0SPM4</accession>
<reference evidence="9" key="3">
    <citation type="submission" date="2015-03" db="EMBL/GenBank/DDBJ databases">
        <authorList>
            <person name="Murphy D."/>
        </authorList>
    </citation>
    <scope>NUCLEOTIDE SEQUENCE [LARGE SCALE GENOMIC DNA]</scope>
    <source>
        <strain evidence="9">K00500041</strain>
    </source>
</reference>
<evidence type="ECO:0000313" key="11">
    <source>
        <dbReference type="EMBL" id="COZ84637.1"/>
    </source>
</evidence>
<comment type="similarity">
    <text evidence="2">Belongs to the cutinase family.</text>
</comment>
<evidence type="ECO:0000256" key="6">
    <source>
        <dbReference type="ARBA" id="ARBA00022801"/>
    </source>
</evidence>
<keyword evidence="6" id="KW-0378">Hydrolase</keyword>
<evidence type="ECO:0000313" key="10">
    <source>
        <dbReference type="EMBL" id="COW92538.1"/>
    </source>
</evidence>
<reference evidence="12 13" key="2">
    <citation type="submission" date="2015-03" db="EMBL/GenBank/DDBJ databases">
        <authorList>
            <consortium name="Pathogen Informatics"/>
        </authorList>
    </citation>
    <scope>NUCLEOTIDE SEQUENCE [LARGE SCALE GENOMIC DNA]</scope>
    <source>
        <strain evidence="8 14">G09901357</strain>
        <strain evidence="12">K00500041</strain>
        <strain evidence="13">N09902308</strain>
        <strain evidence="10 15">P00601463</strain>
    </source>
</reference>
<evidence type="ECO:0000256" key="5">
    <source>
        <dbReference type="ARBA" id="ARBA00022729"/>
    </source>
</evidence>
<keyword evidence="4" id="KW-0964">Secreted</keyword>
<evidence type="ECO:0000313" key="12">
    <source>
        <dbReference type="Proteomes" id="UP000038802"/>
    </source>
</evidence>
<dbReference type="PANTHER" id="PTHR33630:SF9">
    <property type="entry name" value="CUTINASE 4"/>
    <property type="match status" value="1"/>
</dbReference>
<evidence type="ECO:0000313" key="15">
    <source>
        <dbReference type="Proteomes" id="UP000048600"/>
    </source>
</evidence>
<evidence type="ECO:0000313" key="14">
    <source>
        <dbReference type="Proteomes" id="UP000048289"/>
    </source>
</evidence>
<name>A0A0U0SPM4_MYCTX</name>
<evidence type="ECO:0000256" key="1">
    <source>
        <dbReference type="ARBA" id="ARBA00004613"/>
    </source>
</evidence>
<dbReference type="Proteomes" id="UP000048289">
    <property type="component" value="Unassembled WGS sequence"/>
</dbReference>
<dbReference type="Gene3D" id="3.40.50.1820">
    <property type="entry name" value="alpha/beta hydrolase"/>
    <property type="match status" value="1"/>
</dbReference>
<organism evidence="9 12">
    <name type="scientific">Mycobacterium tuberculosis</name>
    <dbReference type="NCBI Taxonomy" id="1773"/>
    <lineage>
        <taxon>Bacteria</taxon>
        <taxon>Bacillati</taxon>
        <taxon>Actinomycetota</taxon>
        <taxon>Actinomycetes</taxon>
        <taxon>Mycobacteriales</taxon>
        <taxon>Mycobacteriaceae</taxon>
        <taxon>Mycobacterium</taxon>
        <taxon>Mycobacterium tuberculosis complex</taxon>
    </lineage>
</organism>
<dbReference type="SUPFAM" id="SSF53474">
    <property type="entry name" value="alpha/beta-Hydrolases"/>
    <property type="match status" value="1"/>
</dbReference>
<dbReference type="FunFam" id="3.40.50.1820:FF:000176">
    <property type="entry name" value="Cutinase Cut4"/>
    <property type="match status" value="1"/>
</dbReference>
<keyword evidence="5" id="KW-0732">Signal</keyword>
<evidence type="ECO:0000256" key="3">
    <source>
        <dbReference type="ARBA" id="ARBA00022487"/>
    </source>
</evidence>
<evidence type="ECO:0000256" key="2">
    <source>
        <dbReference type="ARBA" id="ARBA00007534"/>
    </source>
</evidence>
<dbReference type="InterPro" id="IPR029058">
    <property type="entry name" value="AB_hydrolase_fold"/>
</dbReference>
<evidence type="ECO:0000313" key="9">
    <source>
        <dbReference type="EMBL" id="COW25151.1"/>
    </source>
</evidence>
<dbReference type="InterPro" id="IPR000675">
    <property type="entry name" value="Cutinase/axe"/>
</dbReference>
<dbReference type="Pfam" id="PF01083">
    <property type="entry name" value="Cutinase"/>
    <property type="match status" value="1"/>
</dbReference>
<comment type="subcellular location">
    <subcellularLocation>
        <location evidence="1">Secreted</location>
    </subcellularLocation>
</comment>
<sequence length="175" mass="17985">MVFARGTGEPPGLGRVGQAFVSSLRQQTNKSIGTYGVNYPANGDFLAAADGANDASDHIQQMASACRATRLVLGGYSQGAAVIDIVTAAPLPGLGFTQPLPPAADDHIAAIALFGNPSGRAGGLMSALTPQFGSKTINLCNNGDPICSDGNRWRAHLGYVPGMTNQAARFVASRI</sequence>
<dbReference type="EMBL" id="CFOE01000474">
    <property type="protein sequence ID" value="CFE41888.1"/>
    <property type="molecule type" value="Genomic_DNA"/>
</dbReference>
<dbReference type="EMBL" id="CSBK01002454">
    <property type="protein sequence ID" value="COZ84637.1"/>
    <property type="molecule type" value="Genomic_DNA"/>
</dbReference>
<dbReference type="PATRIC" id="fig|1773.2386.peg.4293"/>
<reference evidence="11" key="1">
    <citation type="submission" date="2015-03" db="EMBL/GenBank/DDBJ databases">
        <authorList>
            <consortium name="Pathogen Informatics"/>
            <person name="Murphy D."/>
        </authorList>
    </citation>
    <scope>NUCLEOTIDE SEQUENCE</scope>
    <source>
        <strain evidence="11">N09902308</strain>
    </source>
</reference>
<keyword evidence="3" id="KW-0719">Serine esterase</keyword>
<dbReference type="STRING" id="115862.BBG46_17995"/>
<dbReference type="PANTHER" id="PTHR33630">
    <property type="entry name" value="CUTINASE RV1984C-RELATED-RELATED"/>
    <property type="match status" value="1"/>
</dbReference>
<dbReference type="Proteomes" id="UP000039021">
    <property type="component" value="Unassembled WGS sequence"/>
</dbReference>
<evidence type="ECO:0000256" key="7">
    <source>
        <dbReference type="ARBA" id="ARBA00023157"/>
    </source>
</evidence>
<dbReference type="Proteomes" id="UP000038802">
    <property type="component" value="Unassembled WGS sequence"/>
</dbReference>
<keyword evidence="7" id="KW-1015">Disulfide bond</keyword>
<dbReference type="Proteomes" id="UP000048600">
    <property type="component" value="Unassembled WGS sequence"/>
</dbReference>
<evidence type="ECO:0000313" key="8">
    <source>
        <dbReference type="EMBL" id="CFE41888.1"/>
    </source>
</evidence>
<dbReference type="EMBL" id="CSAE01000408">
    <property type="protein sequence ID" value="COW25151.1"/>
    <property type="molecule type" value="Genomic_DNA"/>
</dbReference>
<gene>
    <name evidence="8" type="ORF">ERS007681_03056</name>
    <name evidence="9" type="ORF">ERS007703_03183</name>
    <name evidence="11" type="ORF">ERS007739_04186</name>
    <name evidence="10" type="ORF">ERS007741_03438</name>
</gene>
<dbReference type="GO" id="GO:0052689">
    <property type="term" value="F:carboxylic ester hydrolase activity"/>
    <property type="evidence" value="ECO:0007669"/>
    <property type="project" value="UniProtKB-KW"/>
</dbReference>
<dbReference type="SMART" id="SM01110">
    <property type="entry name" value="Cutinase"/>
    <property type="match status" value="1"/>
</dbReference>
<protein>
    <submittedName>
        <fullName evidence="9">Serine esterase</fullName>
    </submittedName>
</protein>
<evidence type="ECO:0000313" key="13">
    <source>
        <dbReference type="Proteomes" id="UP000039021"/>
    </source>
</evidence>
<dbReference type="GO" id="GO:0005576">
    <property type="term" value="C:extracellular region"/>
    <property type="evidence" value="ECO:0007669"/>
    <property type="project" value="UniProtKB-SubCell"/>
</dbReference>
<proteinExistence type="inferred from homology"/>
<dbReference type="AlphaFoldDB" id="A0A0U0SPM4"/>